<dbReference type="CDD" id="cd02869">
    <property type="entry name" value="PseudoU_synth_RluA_like"/>
    <property type="match status" value="1"/>
</dbReference>
<proteinExistence type="inferred from homology"/>
<keyword evidence="2" id="KW-0413">Isomerase</keyword>
<dbReference type="InterPro" id="IPR006224">
    <property type="entry name" value="PsdUridine_synth_RluA-like_CS"/>
</dbReference>
<dbReference type="PATRIC" id="fig|1619093.3.peg.338"/>
<dbReference type="Gene3D" id="3.10.290.10">
    <property type="entry name" value="RNA-binding S4 domain"/>
    <property type="match status" value="1"/>
</dbReference>
<dbReference type="PANTHER" id="PTHR21600:SF87">
    <property type="entry name" value="RNA PSEUDOURIDYLATE SYNTHASE DOMAIN-CONTAINING PROTEIN 1"/>
    <property type="match status" value="1"/>
</dbReference>
<dbReference type="PROSITE" id="PS50889">
    <property type="entry name" value="S4"/>
    <property type="match status" value="1"/>
</dbReference>
<dbReference type="AlphaFoldDB" id="A0A0G0BNH5"/>
<dbReference type="Proteomes" id="UP000033866">
    <property type="component" value="Unassembled WGS sequence"/>
</dbReference>
<evidence type="ECO:0000313" key="6">
    <source>
        <dbReference type="Proteomes" id="UP000033866"/>
    </source>
</evidence>
<dbReference type="Gene3D" id="3.30.2350.10">
    <property type="entry name" value="Pseudouridine synthase"/>
    <property type="match status" value="1"/>
</dbReference>
<dbReference type="EMBL" id="LBPV01000030">
    <property type="protein sequence ID" value="KKP65176.1"/>
    <property type="molecule type" value="Genomic_DNA"/>
</dbReference>
<keyword evidence="3" id="KW-0694">RNA-binding</keyword>
<dbReference type="GO" id="GO:0009982">
    <property type="term" value="F:pseudouridine synthase activity"/>
    <property type="evidence" value="ECO:0007669"/>
    <property type="project" value="InterPro"/>
</dbReference>
<name>A0A0G0BNH5_9BACT</name>
<feature type="domain" description="Pseudouridine synthase RsuA/RluA-like" evidence="4">
    <location>
        <begin position="98"/>
        <end position="272"/>
    </location>
</feature>
<reference evidence="5 6" key="1">
    <citation type="journal article" date="2015" name="Nature">
        <title>rRNA introns, odd ribosomes, and small enigmatic genomes across a large radiation of phyla.</title>
        <authorList>
            <person name="Brown C.T."/>
            <person name="Hug L.A."/>
            <person name="Thomas B.C."/>
            <person name="Sharon I."/>
            <person name="Castelle C.J."/>
            <person name="Singh A."/>
            <person name="Wilkins M.J."/>
            <person name="Williams K.H."/>
            <person name="Banfield J.F."/>
        </authorList>
    </citation>
    <scope>NUCLEOTIDE SEQUENCE [LARGE SCALE GENOMIC DNA]</scope>
</reference>
<evidence type="ECO:0000256" key="1">
    <source>
        <dbReference type="ARBA" id="ARBA00010876"/>
    </source>
</evidence>
<evidence type="ECO:0000256" key="3">
    <source>
        <dbReference type="PROSITE-ProRule" id="PRU00182"/>
    </source>
</evidence>
<gene>
    <name evidence="5" type="ORF">UR61_C0030G0007</name>
</gene>
<dbReference type="GO" id="GO:0003723">
    <property type="term" value="F:RNA binding"/>
    <property type="evidence" value="ECO:0007669"/>
    <property type="project" value="UniProtKB-KW"/>
</dbReference>
<evidence type="ECO:0000259" key="4">
    <source>
        <dbReference type="Pfam" id="PF00849"/>
    </source>
</evidence>
<dbReference type="GO" id="GO:0140098">
    <property type="term" value="F:catalytic activity, acting on RNA"/>
    <property type="evidence" value="ECO:0007669"/>
    <property type="project" value="UniProtKB-ARBA"/>
</dbReference>
<dbReference type="InterPro" id="IPR020103">
    <property type="entry name" value="PsdUridine_synth_cat_dom_sf"/>
</dbReference>
<protein>
    <submittedName>
        <fullName evidence="5">Pseudouridine synthase</fullName>
    </submittedName>
</protein>
<dbReference type="InterPro" id="IPR006145">
    <property type="entry name" value="PsdUridine_synth_RsuA/RluA"/>
</dbReference>
<accession>A0A0G0BNH5</accession>
<organism evidence="5 6">
    <name type="scientific">candidate division WS6 bacterium GW2011_GWE1_34_7</name>
    <dbReference type="NCBI Taxonomy" id="1619093"/>
    <lineage>
        <taxon>Bacteria</taxon>
        <taxon>Candidatus Dojkabacteria</taxon>
    </lineage>
</organism>
<evidence type="ECO:0000313" key="5">
    <source>
        <dbReference type="EMBL" id="KKP65176.1"/>
    </source>
</evidence>
<dbReference type="InterPro" id="IPR050188">
    <property type="entry name" value="RluA_PseudoU_synthase"/>
</dbReference>
<dbReference type="PANTHER" id="PTHR21600">
    <property type="entry name" value="MITOCHONDRIAL RNA PSEUDOURIDINE SYNTHASE"/>
    <property type="match status" value="1"/>
</dbReference>
<dbReference type="PROSITE" id="PS01129">
    <property type="entry name" value="PSI_RLU"/>
    <property type="match status" value="1"/>
</dbReference>
<evidence type="ECO:0000256" key="2">
    <source>
        <dbReference type="ARBA" id="ARBA00023235"/>
    </source>
</evidence>
<dbReference type="SUPFAM" id="SSF55120">
    <property type="entry name" value="Pseudouridine synthase"/>
    <property type="match status" value="1"/>
</dbReference>
<dbReference type="InterPro" id="IPR036986">
    <property type="entry name" value="S4_RNA-bd_sf"/>
</dbReference>
<comment type="similarity">
    <text evidence="1">Belongs to the pseudouridine synthase RluA family.</text>
</comment>
<comment type="caution">
    <text evidence="5">The sequence shown here is derived from an EMBL/GenBank/DDBJ whole genome shotgun (WGS) entry which is preliminary data.</text>
</comment>
<sequence length="315" mass="36825">MIITMNIEIKENNVGKRVDSLLSEILKERSLTRNIVQRYLEKGCTVNSKECKRSYKLKEGDILGIDEEYWDSVKNNLDLSKEILPQKGNLDIRYEDDNLMVLYKPKGLVVHPGVGNTDGTLANYLRYHLESKNIYDTLMDRCGIVHRLDKGVSGLMVVAKNKENQEYLKTQFKNNLVIKIYRAELEESKNIEQNLDIKKYLKELNIELQPWKKWEKVEGYIGRSSKNRYKMEFRKYEFGGSKHALSYVKFFGNDALIKIETGRMHQIRSTLEYLGYYIKGDSLYGKNTKNSNNIMLESVLLSFEDINKKRLTFTV</sequence>
<dbReference type="GO" id="GO:0000455">
    <property type="term" value="P:enzyme-directed rRNA pseudouridine synthesis"/>
    <property type="evidence" value="ECO:0007669"/>
    <property type="project" value="TreeGrafter"/>
</dbReference>
<dbReference type="Pfam" id="PF00849">
    <property type="entry name" value="PseudoU_synth_2"/>
    <property type="match status" value="1"/>
</dbReference>